<comment type="caution">
    <text evidence="2">The sequence shown here is derived from an EMBL/GenBank/DDBJ whole genome shotgun (WGS) entry which is preliminary data.</text>
</comment>
<feature type="chain" id="PRO_5038712296" evidence="1">
    <location>
        <begin position="22"/>
        <end position="71"/>
    </location>
</feature>
<keyword evidence="3" id="KW-1185">Reference proteome</keyword>
<organism evidence="2 3">
    <name type="scientific">Nocardia bovistercoris</name>
    <dbReference type="NCBI Taxonomy" id="2785916"/>
    <lineage>
        <taxon>Bacteria</taxon>
        <taxon>Bacillati</taxon>
        <taxon>Actinomycetota</taxon>
        <taxon>Actinomycetes</taxon>
        <taxon>Mycobacteriales</taxon>
        <taxon>Nocardiaceae</taxon>
        <taxon>Nocardia</taxon>
    </lineage>
</organism>
<dbReference type="Proteomes" id="UP000655751">
    <property type="component" value="Unassembled WGS sequence"/>
</dbReference>
<feature type="signal peptide" evidence="1">
    <location>
        <begin position="1"/>
        <end position="21"/>
    </location>
</feature>
<dbReference type="EMBL" id="JADMLG010000013">
    <property type="protein sequence ID" value="MBH0779942.1"/>
    <property type="molecule type" value="Genomic_DNA"/>
</dbReference>
<reference evidence="2" key="1">
    <citation type="submission" date="2020-11" db="EMBL/GenBank/DDBJ databases">
        <title>Nocardia NEAU-351.nov., a novel actinomycete isolated from the cow dung.</title>
        <authorList>
            <person name="Zhang X."/>
        </authorList>
    </citation>
    <scope>NUCLEOTIDE SEQUENCE</scope>
    <source>
        <strain evidence="2">NEAU-351</strain>
    </source>
</reference>
<evidence type="ECO:0000313" key="3">
    <source>
        <dbReference type="Proteomes" id="UP000655751"/>
    </source>
</evidence>
<evidence type="ECO:0000313" key="2">
    <source>
        <dbReference type="EMBL" id="MBH0779942.1"/>
    </source>
</evidence>
<keyword evidence="1" id="KW-0732">Signal</keyword>
<gene>
    <name evidence="2" type="ORF">IT779_27075</name>
</gene>
<proteinExistence type="predicted"/>
<name>A0A931IH52_9NOCA</name>
<dbReference type="RefSeq" id="WP_196152264.1">
    <property type="nucleotide sequence ID" value="NZ_JADMLG010000013.1"/>
</dbReference>
<dbReference type="AlphaFoldDB" id="A0A931IH52"/>
<sequence length="71" mass="7732">MTTNSLAMYQLIALYDAAAHAAPVLPFSVHMAHEMMQLHLGCRAKHCARKAAAQQTLVEAGRMVPSSTKPR</sequence>
<evidence type="ECO:0000256" key="1">
    <source>
        <dbReference type="SAM" id="SignalP"/>
    </source>
</evidence>
<protein>
    <submittedName>
        <fullName evidence="2">Uncharacterized protein</fullName>
    </submittedName>
</protein>
<accession>A0A931IH52</accession>